<accession>A0AAV4WR54</accession>
<reference evidence="2 3" key="1">
    <citation type="submission" date="2021-06" db="EMBL/GenBank/DDBJ databases">
        <title>Caerostris darwini draft genome.</title>
        <authorList>
            <person name="Kono N."/>
            <person name="Arakawa K."/>
        </authorList>
    </citation>
    <scope>NUCLEOTIDE SEQUENCE [LARGE SCALE GENOMIC DNA]</scope>
</reference>
<gene>
    <name evidence="2" type="ORF">CDAR_278571</name>
</gene>
<evidence type="ECO:0000313" key="2">
    <source>
        <dbReference type="EMBL" id="GIY84410.1"/>
    </source>
</evidence>
<protein>
    <submittedName>
        <fullName evidence="2">Uncharacterized protein</fullName>
    </submittedName>
</protein>
<evidence type="ECO:0000256" key="1">
    <source>
        <dbReference type="SAM" id="MobiDB-lite"/>
    </source>
</evidence>
<feature type="compositionally biased region" description="Basic residues" evidence="1">
    <location>
        <begin position="1"/>
        <end position="16"/>
    </location>
</feature>
<comment type="caution">
    <text evidence="2">The sequence shown here is derived from an EMBL/GenBank/DDBJ whole genome shotgun (WGS) entry which is preliminary data.</text>
</comment>
<proteinExistence type="predicted"/>
<dbReference type="AlphaFoldDB" id="A0AAV4WR54"/>
<feature type="region of interest" description="Disordered" evidence="1">
    <location>
        <begin position="1"/>
        <end position="21"/>
    </location>
</feature>
<evidence type="ECO:0000313" key="3">
    <source>
        <dbReference type="Proteomes" id="UP001054837"/>
    </source>
</evidence>
<sequence>MEKERKKRKRKKKGKKKREDEAGVFPLSGEECVNGARAFHYRDFTLPFRCQHECHRCVTFALPTLFSPREMRVTQSGRATPPKLRNLSTLGARCVPKSSLYLLASVAGSSARMLSHLKCL</sequence>
<keyword evidence="3" id="KW-1185">Reference proteome</keyword>
<dbReference type="EMBL" id="BPLQ01014930">
    <property type="protein sequence ID" value="GIY84410.1"/>
    <property type="molecule type" value="Genomic_DNA"/>
</dbReference>
<dbReference type="Proteomes" id="UP001054837">
    <property type="component" value="Unassembled WGS sequence"/>
</dbReference>
<organism evidence="2 3">
    <name type="scientific">Caerostris darwini</name>
    <dbReference type="NCBI Taxonomy" id="1538125"/>
    <lineage>
        <taxon>Eukaryota</taxon>
        <taxon>Metazoa</taxon>
        <taxon>Ecdysozoa</taxon>
        <taxon>Arthropoda</taxon>
        <taxon>Chelicerata</taxon>
        <taxon>Arachnida</taxon>
        <taxon>Araneae</taxon>
        <taxon>Araneomorphae</taxon>
        <taxon>Entelegynae</taxon>
        <taxon>Araneoidea</taxon>
        <taxon>Araneidae</taxon>
        <taxon>Caerostris</taxon>
    </lineage>
</organism>
<name>A0AAV4WR54_9ARAC</name>